<dbReference type="InterPro" id="IPR051536">
    <property type="entry name" value="UDG_Type-4/5"/>
</dbReference>
<dbReference type="GO" id="GO:0097506">
    <property type="term" value="F:deaminated base DNA N-glycosylase activity"/>
    <property type="evidence" value="ECO:0007669"/>
    <property type="project" value="UniProtKB-ARBA"/>
</dbReference>
<reference evidence="9 10" key="1">
    <citation type="submission" date="2019-01" db="EMBL/GenBank/DDBJ databases">
        <authorList>
            <person name="Chen W.-M."/>
        </authorList>
    </citation>
    <scope>NUCLEOTIDE SEQUENCE [LARGE SCALE GENOMIC DNA]</scope>
    <source>
        <strain evidence="9 10">TLA-22</strain>
    </source>
</reference>
<evidence type="ECO:0000256" key="5">
    <source>
        <dbReference type="ARBA" id="ARBA00023004"/>
    </source>
</evidence>
<keyword evidence="6" id="KW-0411">Iron-sulfur</keyword>
<keyword evidence="10" id="KW-1185">Reference proteome</keyword>
<evidence type="ECO:0000256" key="7">
    <source>
        <dbReference type="ARBA" id="ARBA00023204"/>
    </source>
</evidence>
<evidence type="ECO:0000256" key="1">
    <source>
        <dbReference type="ARBA" id="ARBA00022485"/>
    </source>
</evidence>
<evidence type="ECO:0000256" key="2">
    <source>
        <dbReference type="ARBA" id="ARBA00022723"/>
    </source>
</evidence>
<comment type="caution">
    <text evidence="9">The sequence shown here is derived from an EMBL/GenBank/DDBJ whole genome shotgun (WGS) entry which is preliminary data.</text>
</comment>
<evidence type="ECO:0000313" key="10">
    <source>
        <dbReference type="Proteomes" id="UP000282977"/>
    </source>
</evidence>
<dbReference type="GO" id="GO:0046872">
    <property type="term" value="F:metal ion binding"/>
    <property type="evidence" value="ECO:0007669"/>
    <property type="project" value="UniProtKB-KW"/>
</dbReference>
<dbReference type="Gene3D" id="3.40.470.10">
    <property type="entry name" value="Uracil-DNA glycosylase-like domain"/>
    <property type="match status" value="1"/>
</dbReference>
<dbReference type="AlphaFoldDB" id="A0A437J6M4"/>
<dbReference type="InterPro" id="IPR036895">
    <property type="entry name" value="Uracil-DNA_glycosylase-like_sf"/>
</dbReference>
<dbReference type="EMBL" id="RZUL01000003">
    <property type="protein sequence ID" value="RVT40832.1"/>
    <property type="molecule type" value="Genomic_DNA"/>
</dbReference>
<dbReference type="InterPro" id="IPR005122">
    <property type="entry name" value="Uracil-DNA_glycosylase-like"/>
</dbReference>
<keyword evidence="5" id="KW-0408">Iron</keyword>
<evidence type="ECO:0000313" key="9">
    <source>
        <dbReference type="EMBL" id="RVT40832.1"/>
    </source>
</evidence>
<gene>
    <name evidence="9" type="ORF">ENE74_10165</name>
</gene>
<dbReference type="SUPFAM" id="SSF52141">
    <property type="entry name" value="Uracil-DNA glycosylase-like"/>
    <property type="match status" value="1"/>
</dbReference>
<keyword evidence="7" id="KW-0234">DNA repair</keyword>
<evidence type="ECO:0000256" key="4">
    <source>
        <dbReference type="ARBA" id="ARBA00022801"/>
    </source>
</evidence>
<accession>A0A437J6M4</accession>
<dbReference type="PANTHER" id="PTHR33693:SF1">
    <property type="entry name" value="TYPE-4 URACIL-DNA GLYCOSYLASE"/>
    <property type="match status" value="1"/>
</dbReference>
<proteinExistence type="predicted"/>
<evidence type="ECO:0000256" key="3">
    <source>
        <dbReference type="ARBA" id="ARBA00022763"/>
    </source>
</evidence>
<dbReference type="PANTHER" id="PTHR33693">
    <property type="entry name" value="TYPE-5 URACIL-DNA GLYCOSYLASE"/>
    <property type="match status" value="1"/>
</dbReference>
<keyword evidence="4" id="KW-0378">Hydrolase</keyword>
<dbReference type="Pfam" id="PF03167">
    <property type="entry name" value="UDG"/>
    <property type="match status" value="1"/>
</dbReference>
<feature type="domain" description="Uracil-DNA glycosylase-like" evidence="8">
    <location>
        <begin position="102"/>
        <end position="243"/>
    </location>
</feature>
<dbReference type="Proteomes" id="UP000282977">
    <property type="component" value="Unassembled WGS sequence"/>
</dbReference>
<evidence type="ECO:0000256" key="6">
    <source>
        <dbReference type="ARBA" id="ARBA00023014"/>
    </source>
</evidence>
<sequence length="253" mass="26777">MDMMGVDRAQSAAASLIDWWALAGVSHTVSETPVNWLAPIAGRDAAASSAPVHAPLADVASARALMPETLDAFHAWLARDTTLVEAQWPQLDAQARRVLPAGTAAPRLMVIADFPDADDLATGKLLSGEAGRLFEAMLGALGQARDSVYLASLAVSRPAGGLLSDQDAMALAERMRHHVALVGPQHVMLIGDKTSRALLPMADPVNPLGLRALNLGRATVDAIGIAHPRFLLKHPSAKAQCWRTMQILLEAMA</sequence>
<dbReference type="OrthoDB" id="5290748at2"/>
<keyword evidence="3" id="KW-0227">DNA damage</keyword>
<keyword evidence="2" id="KW-0479">Metal-binding</keyword>
<keyword evidence="1" id="KW-0004">4Fe-4S</keyword>
<dbReference type="GO" id="GO:0051539">
    <property type="term" value="F:4 iron, 4 sulfur cluster binding"/>
    <property type="evidence" value="ECO:0007669"/>
    <property type="project" value="UniProtKB-KW"/>
</dbReference>
<name>A0A437J6M4_9SPHN</name>
<protein>
    <submittedName>
        <fullName evidence="9">Uracil-DNA glycosylase</fullName>
    </submittedName>
</protein>
<evidence type="ECO:0000259" key="8">
    <source>
        <dbReference type="Pfam" id="PF03167"/>
    </source>
</evidence>
<organism evidence="9 10">
    <name type="scientific">Sphingobium algorifonticola</name>
    <dbReference type="NCBI Taxonomy" id="2008318"/>
    <lineage>
        <taxon>Bacteria</taxon>
        <taxon>Pseudomonadati</taxon>
        <taxon>Pseudomonadota</taxon>
        <taxon>Alphaproteobacteria</taxon>
        <taxon>Sphingomonadales</taxon>
        <taxon>Sphingomonadaceae</taxon>
        <taxon>Sphingobium</taxon>
    </lineage>
</organism>
<dbReference type="GO" id="GO:0006281">
    <property type="term" value="P:DNA repair"/>
    <property type="evidence" value="ECO:0007669"/>
    <property type="project" value="UniProtKB-KW"/>
</dbReference>